<keyword evidence="2" id="KW-0677">Repeat</keyword>
<dbReference type="PROSITE" id="PS50082">
    <property type="entry name" value="WD_REPEATS_2"/>
    <property type="match status" value="2"/>
</dbReference>
<dbReference type="InterPro" id="IPR001680">
    <property type="entry name" value="WD40_rpt"/>
</dbReference>
<evidence type="ECO:0000313" key="5">
    <source>
        <dbReference type="Proteomes" id="UP000886885"/>
    </source>
</evidence>
<dbReference type="PANTHER" id="PTHR19876:SF75">
    <property type="entry name" value="COATOMER SUBUNIT BETA'-3"/>
    <property type="match status" value="1"/>
</dbReference>
<evidence type="ECO:0000256" key="1">
    <source>
        <dbReference type="ARBA" id="ARBA00022574"/>
    </source>
</evidence>
<protein>
    <submittedName>
        <fullName evidence="4">Uncharacterized protein</fullName>
    </submittedName>
</protein>
<dbReference type="PROSITE" id="PS50294">
    <property type="entry name" value="WD_REPEATS_REGION"/>
    <property type="match status" value="1"/>
</dbReference>
<dbReference type="PANTHER" id="PTHR19876">
    <property type="entry name" value="COATOMER"/>
    <property type="match status" value="1"/>
</dbReference>
<dbReference type="OrthoDB" id="692364at2759"/>
<dbReference type="InterPro" id="IPR050844">
    <property type="entry name" value="Coatomer_complex_subunit"/>
</dbReference>
<dbReference type="AlphaFoldDB" id="A0A8X7XZJ2"/>
<dbReference type="GO" id="GO:0006886">
    <property type="term" value="P:intracellular protein transport"/>
    <property type="evidence" value="ECO:0007669"/>
    <property type="project" value="TreeGrafter"/>
</dbReference>
<dbReference type="GO" id="GO:0006891">
    <property type="term" value="P:intra-Golgi vesicle-mediated transport"/>
    <property type="evidence" value="ECO:0007669"/>
    <property type="project" value="TreeGrafter"/>
</dbReference>
<organism evidence="4 5">
    <name type="scientific">Populus tomentosa</name>
    <name type="common">Chinese white poplar</name>
    <dbReference type="NCBI Taxonomy" id="118781"/>
    <lineage>
        <taxon>Eukaryota</taxon>
        <taxon>Viridiplantae</taxon>
        <taxon>Streptophyta</taxon>
        <taxon>Embryophyta</taxon>
        <taxon>Tracheophyta</taxon>
        <taxon>Spermatophyta</taxon>
        <taxon>Magnoliopsida</taxon>
        <taxon>eudicotyledons</taxon>
        <taxon>Gunneridae</taxon>
        <taxon>Pentapetalae</taxon>
        <taxon>rosids</taxon>
        <taxon>fabids</taxon>
        <taxon>Malpighiales</taxon>
        <taxon>Salicaceae</taxon>
        <taxon>Saliceae</taxon>
        <taxon>Populus</taxon>
    </lineage>
</organism>
<dbReference type="Proteomes" id="UP000886885">
    <property type="component" value="Chromosome 18D"/>
</dbReference>
<dbReference type="Pfam" id="PF00400">
    <property type="entry name" value="WD40"/>
    <property type="match status" value="2"/>
</dbReference>
<reference evidence="4" key="1">
    <citation type="journal article" date="2020" name="bioRxiv">
        <title>Hybrid origin of Populus tomentosa Carr. identified through genome sequencing and phylogenomic analysis.</title>
        <authorList>
            <person name="An X."/>
            <person name="Gao K."/>
            <person name="Chen Z."/>
            <person name="Li J."/>
            <person name="Yang X."/>
            <person name="Yang X."/>
            <person name="Zhou J."/>
            <person name="Guo T."/>
            <person name="Zhao T."/>
            <person name="Huang S."/>
            <person name="Miao D."/>
            <person name="Khan W.U."/>
            <person name="Rao P."/>
            <person name="Ye M."/>
            <person name="Lei B."/>
            <person name="Liao W."/>
            <person name="Wang J."/>
            <person name="Ji L."/>
            <person name="Li Y."/>
            <person name="Guo B."/>
            <person name="Mustafa N.S."/>
            <person name="Li S."/>
            <person name="Yun Q."/>
            <person name="Keller S.R."/>
            <person name="Mao J."/>
            <person name="Zhang R."/>
            <person name="Strauss S.H."/>
        </authorList>
    </citation>
    <scope>NUCLEOTIDE SEQUENCE</scope>
    <source>
        <strain evidence="4">GM15</strain>
        <tissue evidence="4">Leaf</tissue>
    </source>
</reference>
<keyword evidence="5" id="KW-1185">Reference proteome</keyword>
<dbReference type="SMART" id="SM00320">
    <property type="entry name" value="WD40"/>
    <property type="match status" value="2"/>
</dbReference>
<dbReference type="GO" id="GO:0030126">
    <property type="term" value="C:COPI vesicle coat"/>
    <property type="evidence" value="ECO:0007669"/>
    <property type="project" value="TreeGrafter"/>
</dbReference>
<keyword evidence="1 3" id="KW-0853">WD repeat</keyword>
<comment type="caution">
    <text evidence="4">The sequence shown here is derived from an EMBL/GenBank/DDBJ whole genome shotgun (WGS) entry which is preliminary data.</text>
</comment>
<dbReference type="GO" id="GO:0006888">
    <property type="term" value="P:endoplasmic reticulum to Golgi vesicle-mediated transport"/>
    <property type="evidence" value="ECO:0007669"/>
    <property type="project" value="TreeGrafter"/>
</dbReference>
<gene>
    <name evidence="4" type="ORF">POTOM_056759</name>
</gene>
<proteinExistence type="predicted"/>
<dbReference type="EMBL" id="JAAWWB010000036">
    <property type="protein sequence ID" value="KAG6739173.1"/>
    <property type="molecule type" value="Genomic_DNA"/>
</dbReference>
<evidence type="ECO:0000256" key="3">
    <source>
        <dbReference type="PROSITE-ProRule" id="PRU00221"/>
    </source>
</evidence>
<sequence length="146" mass="16123">MAFSSPPGFCPSLYCVCSLPLSPSVLSFPWIWNLSSPAPVATLNGHSKGLNCLDFFMTGDKLRLISGSDDFTVKEWNYETKRCVGTLEGHTQNVTSCCVHPQLHMIITTSEDNTIRLWGPENRPLLTLDYGLQRVWAVGGKQGSCQ</sequence>
<evidence type="ECO:0000313" key="4">
    <source>
        <dbReference type="EMBL" id="KAG6739173.1"/>
    </source>
</evidence>
<feature type="repeat" description="WD" evidence="3">
    <location>
        <begin position="87"/>
        <end position="118"/>
    </location>
</feature>
<dbReference type="GO" id="GO:0006890">
    <property type="term" value="P:retrograde vesicle-mediated transport, Golgi to endoplasmic reticulum"/>
    <property type="evidence" value="ECO:0007669"/>
    <property type="project" value="TreeGrafter"/>
</dbReference>
<feature type="repeat" description="WD" evidence="3">
    <location>
        <begin position="43"/>
        <end position="86"/>
    </location>
</feature>
<name>A0A8X7XZJ2_POPTO</name>
<accession>A0A8X7XZJ2</accession>
<evidence type="ECO:0000256" key="2">
    <source>
        <dbReference type="ARBA" id="ARBA00022737"/>
    </source>
</evidence>